<dbReference type="AlphaFoldDB" id="A0A133XVG4"/>
<dbReference type="Gene3D" id="2.60.40.3930">
    <property type="match status" value="3"/>
</dbReference>
<keyword evidence="2" id="KW-0472">Membrane</keyword>
<feature type="domain" description="T-Q ester bond containing" evidence="3">
    <location>
        <begin position="743"/>
        <end position="882"/>
    </location>
</feature>
<comment type="caution">
    <text evidence="4">The sequence shown here is derived from an EMBL/GenBank/DDBJ whole genome shotgun (WGS) entry which is preliminary data.</text>
</comment>
<gene>
    <name evidence="4" type="ORF">HMPREF3192_00691</name>
</gene>
<name>A0A133XVG4_9ACTN</name>
<accession>A0A133XVG4</accession>
<organism evidence="4 5">
    <name type="scientific">Atopobium deltae</name>
    <dbReference type="NCBI Taxonomy" id="1393034"/>
    <lineage>
        <taxon>Bacteria</taxon>
        <taxon>Bacillati</taxon>
        <taxon>Actinomycetota</taxon>
        <taxon>Coriobacteriia</taxon>
        <taxon>Coriobacteriales</taxon>
        <taxon>Atopobiaceae</taxon>
        <taxon>Atopobium</taxon>
    </lineage>
</organism>
<sequence>MATWATNSMDLLQKIPLQNFAYAHDQTSSHKQASQEQNTNNRARDQKLYTYPDTKTYLRSKINVGLLYGQNQSQNVKSSGWQDRASAAQSTLAREASRRSASQRGSYGGQNPRSAVSSAAASTGVCATKLGGITNAQQNLALRDSGHRMSVKYTLVDATKTSADATLDSVWNNPAQACSTIMGQFETVAQLYHGSADYFVAFLDNTKLNRAGLMSDCIFAKDDLSGTLIKDIIFDKDSGIAYIPKRLFTNDAGQEIAFGMQSQLLLRVTPQQMTQTLVCARTVSRRADIAPIQPLQNLVVPAFDTTVTIPVVHPSQASQINLSDLAVYLGDNSNPYVLDASSGAFYDKKAGTLSLTLCPATQPSLTVEIKPRSFMQTLLLRTRSLIEIPTKAFARASAKAAATPKGFALISDHEKLAMWPWGKFDSVDFDKLKVGDLYTFKTTVTYDDKNLVSLSQACAPYLYAWTNNQVGFRGDQSTAVLIDKLLSGATWDTVKGQLANLSEAHGKAISIRHDITFALALPQAHSKHSSWDFSGLSSNSTYYPAYGSGILPMLCGHVKQPKNKVNPGKDMWCSAAVRVLAKTQAGDNSYVVLGFVGPQVTTQSGVAVVKFGIKLRAKPNPKLSTELLNTSTNSHLCKQAKTITLRDDISYSGLLKGDAYTFEASLYNPKTGVLVQDESGPLTKKHSFTASAEKGTVSLDYVIHNTQQLPRKVVSCVTLYDAEGNVLLKHNDLHNKQQTVYFPHITTTLLHAQLKEKLVSVQEPTKLVDEVVLTGLKPGESYVVKGSLLGVDASGKTYVVEQTSQNFTAEADQDEKTVALTYTYTPSASGASAPGAPNTSSAASAPNTPNIVKLVATAQLLSNDVLIAAHNDISNGQQTIPVPKLQTLLFNKRTSDKSFDTFPLTLVDRISYTGLLPGKTYNIVSALIDKKAGELCFSSKETPLIVGTTFTPEAGEGTVDVCFTLPKRIDTRELVAFEKIYLHEIKLVQHADKTDANQSFSIPEPSPEPPKPPEPTTPPEPREPPKPPEPPAPKLPPPPKPPESPAPPPLTRIPLPKTFDLQVSRMGLRLRLARCGIIITVGGMLLLWIKKRLRE</sequence>
<proteinExistence type="predicted"/>
<dbReference type="PANTHER" id="PTHR48125:SF12">
    <property type="entry name" value="AT HOOK TRANSCRIPTION FACTOR FAMILY-RELATED"/>
    <property type="match status" value="1"/>
</dbReference>
<keyword evidence="5" id="KW-1185">Reference proteome</keyword>
<feature type="domain" description="T-Q ester bond containing" evidence="3">
    <location>
        <begin position="883"/>
        <end position="1000"/>
    </location>
</feature>
<protein>
    <recommendedName>
        <fullName evidence="3">T-Q ester bond containing domain-containing protein</fullName>
    </recommendedName>
</protein>
<reference evidence="5" key="1">
    <citation type="submission" date="2016-01" db="EMBL/GenBank/DDBJ databases">
        <authorList>
            <person name="Mitreva M."/>
            <person name="Pepin K.H."/>
            <person name="Mihindukulasuriya K.A."/>
            <person name="Fulton R."/>
            <person name="Fronick C."/>
            <person name="O'Laughlin M."/>
            <person name="Miner T."/>
            <person name="Herter B."/>
            <person name="Rosa B.A."/>
            <person name="Cordes M."/>
            <person name="Tomlinson C."/>
            <person name="Wollam A."/>
            <person name="Palsikar V.B."/>
            <person name="Mardis E.R."/>
            <person name="Wilson R.K."/>
        </authorList>
    </citation>
    <scope>NUCLEOTIDE SEQUENCE [LARGE SCALE GENOMIC DNA]</scope>
    <source>
        <strain evidence="5">DNF00019</strain>
    </source>
</reference>
<evidence type="ECO:0000256" key="1">
    <source>
        <dbReference type="SAM" id="MobiDB-lite"/>
    </source>
</evidence>
<evidence type="ECO:0000313" key="5">
    <source>
        <dbReference type="Proteomes" id="UP000070675"/>
    </source>
</evidence>
<feature type="compositionally biased region" description="Pro residues" evidence="1">
    <location>
        <begin position="1027"/>
        <end position="1051"/>
    </location>
</feature>
<dbReference type="Pfam" id="PF18202">
    <property type="entry name" value="TQ"/>
    <property type="match status" value="3"/>
</dbReference>
<dbReference type="PANTHER" id="PTHR48125">
    <property type="entry name" value="LP07818P1"/>
    <property type="match status" value="1"/>
</dbReference>
<feature type="region of interest" description="Disordered" evidence="1">
    <location>
        <begin position="78"/>
        <end position="115"/>
    </location>
</feature>
<dbReference type="EMBL" id="LSCR01000009">
    <property type="protein sequence ID" value="KXB34946.1"/>
    <property type="molecule type" value="Genomic_DNA"/>
</dbReference>
<dbReference type="Proteomes" id="UP000070675">
    <property type="component" value="Unassembled WGS sequence"/>
</dbReference>
<feature type="compositionally biased region" description="Polar residues" evidence="1">
    <location>
        <begin position="26"/>
        <end position="41"/>
    </location>
</feature>
<evidence type="ECO:0000313" key="4">
    <source>
        <dbReference type="EMBL" id="KXB34946.1"/>
    </source>
</evidence>
<evidence type="ECO:0000259" key="3">
    <source>
        <dbReference type="Pfam" id="PF18202"/>
    </source>
</evidence>
<dbReference type="STRING" id="1393034.HMPREF3192_00691"/>
<feature type="region of interest" description="Disordered" evidence="1">
    <location>
        <begin position="997"/>
        <end position="1053"/>
    </location>
</feature>
<keyword evidence="2" id="KW-0812">Transmembrane</keyword>
<dbReference type="PATRIC" id="fig|1393034.3.peg.668"/>
<dbReference type="NCBIfam" id="NF033903">
    <property type="entry name" value="VaFE_rpt"/>
    <property type="match status" value="3"/>
</dbReference>
<feature type="compositionally biased region" description="Polar residues" evidence="1">
    <location>
        <begin position="78"/>
        <end position="92"/>
    </location>
</feature>
<keyword evidence="2" id="KW-1133">Transmembrane helix</keyword>
<feature type="transmembrane region" description="Helical" evidence="2">
    <location>
        <begin position="1071"/>
        <end position="1089"/>
    </location>
</feature>
<feature type="domain" description="T-Q ester bond containing" evidence="3">
    <location>
        <begin position="621"/>
        <end position="741"/>
    </location>
</feature>
<feature type="compositionally biased region" description="Pro residues" evidence="1">
    <location>
        <begin position="1004"/>
        <end position="1019"/>
    </location>
</feature>
<evidence type="ECO:0000256" key="2">
    <source>
        <dbReference type="SAM" id="Phobius"/>
    </source>
</evidence>
<feature type="region of interest" description="Disordered" evidence="1">
    <location>
        <begin position="26"/>
        <end position="50"/>
    </location>
</feature>
<dbReference type="InterPro" id="IPR041100">
    <property type="entry name" value="TQ"/>
</dbReference>